<dbReference type="InterPro" id="IPR032244">
    <property type="entry name" value="LapD_MoxY_N"/>
</dbReference>
<proteinExistence type="predicted"/>
<dbReference type="Pfam" id="PF16448">
    <property type="entry name" value="LapD_MoxY_N"/>
    <property type="match status" value="1"/>
</dbReference>
<evidence type="ECO:0000313" key="5">
    <source>
        <dbReference type="EMBL" id="KPU58771.1"/>
    </source>
</evidence>
<dbReference type="GO" id="GO:0071111">
    <property type="term" value="F:cyclic-guanylate-specific phosphodiesterase activity"/>
    <property type="evidence" value="ECO:0007669"/>
    <property type="project" value="InterPro"/>
</dbReference>
<name>A0A0P8ZNQ1_PSEFL</name>
<organism evidence="5 6">
    <name type="scientific">Pseudomonas fluorescens</name>
    <dbReference type="NCBI Taxonomy" id="294"/>
    <lineage>
        <taxon>Bacteria</taxon>
        <taxon>Pseudomonadati</taxon>
        <taxon>Pseudomonadota</taxon>
        <taxon>Gammaproteobacteria</taxon>
        <taxon>Pseudomonadales</taxon>
        <taxon>Pseudomonadaceae</taxon>
        <taxon>Pseudomonas</taxon>
    </lineage>
</organism>
<dbReference type="NCBIfam" id="NF045673">
    <property type="entry name" value="c-di-GMPRcptLapD"/>
    <property type="match status" value="1"/>
</dbReference>
<dbReference type="AlphaFoldDB" id="A0A0P8ZNQ1"/>
<dbReference type="CDD" id="cd01948">
    <property type="entry name" value="EAL"/>
    <property type="match status" value="1"/>
</dbReference>
<gene>
    <name evidence="5" type="ORF">AN403_2801</name>
</gene>
<dbReference type="InterPro" id="IPR035919">
    <property type="entry name" value="EAL_sf"/>
</dbReference>
<dbReference type="PROSITE" id="PS50887">
    <property type="entry name" value="GGDEF"/>
    <property type="match status" value="1"/>
</dbReference>
<dbReference type="SUPFAM" id="SSF141868">
    <property type="entry name" value="EAL domain-like"/>
    <property type="match status" value="1"/>
</dbReference>
<reference evidence="5 6" key="1">
    <citation type="submission" date="2015-09" db="EMBL/GenBank/DDBJ databases">
        <authorList>
            <person name="Jackson K.R."/>
            <person name="Lunt B.L."/>
            <person name="Fisher J.N.B."/>
            <person name="Gardner A.V."/>
            <person name="Bailey M.E."/>
            <person name="Deus L.M."/>
            <person name="Earl A.S."/>
            <person name="Gibby P.D."/>
            <person name="Hartmann K.A."/>
            <person name="Liu J.E."/>
            <person name="Manci A.M."/>
            <person name="Nielsen D.A."/>
            <person name="Solomon M.B."/>
            <person name="Breakwell D.P."/>
            <person name="Burnett S.H."/>
            <person name="Grose J.H."/>
        </authorList>
    </citation>
    <scope>NUCLEOTIDE SEQUENCE [LARGE SCALE GENOMIC DNA]</scope>
    <source>
        <strain evidence="5 6">S613</strain>
    </source>
</reference>
<dbReference type="Pfam" id="PF00563">
    <property type="entry name" value="EAL"/>
    <property type="match status" value="1"/>
</dbReference>
<dbReference type="PROSITE" id="PS50883">
    <property type="entry name" value="EAL"/>
    <property type="match status" value="1"/>
</dbReference>
<dbReference type="GO" id="GO:0007165">
    <property type="term" value="P:signal transduction"/>
    <property type="evidence" value="ECO:0007669"/>
    <property type="project" value="InterPro"/>
</dbReference>
<dbReference type="EMBL" id="LJXB01000080">
    <property type="protein sequence ID" value="KPU58771.1"/>
    <property type="molecule type" value="Genomic_DNA"/>
</dbReference>
<keyword evidence="1" id="KW-1133">Transmembrane helix</keyword>
<dbReference type="InterPro" id="IPR003660">
    <property type="entry name" value="HAMP_dom"/>
</dbReference>
<dbReference type="InterPro" id="IPR043128">
    <property type="entry name" value="Rev_trsase/Diguanyl_cyclase"/>
</dbReference>
<dbReference type="Gene3D" id="3.30.70.270">
    <property type="match status" value="1"/>
</dbReference>
<dbReference type="Pfam" id="PF00990">
    <property type="entry name" value="GGDEF"/>
    <property type="match status" value="1"/>
</dbReference>
<keyword evidence="1" id="KW-0812">Transmembrane</keyword>
<dbReference type="SMART" id="SM00267">
    <property type="entry name" value="GGDEF"/>
    <property type="match status" value="1"/>
</dbReference>
<dbReference type="OrthoDB" id="5894408at2"/>
<evidence type="ECO:0000259" key="3">
    <source>
        <dbReference type="PROSITE" id="PS50885"/>
    </source>
</evidence>
<dbReference type="Gene3D" id="3.20.20.450">
    <property type="entry name" value="EAL domain"/>
    <property type="match status" value="1"/>
</dbReference>
<feature type="domain" description="HAMP" evidence="3">
    <location>
        <begin position="171"/>
        <end position="223"/>
    </location>
</feature>
<dbReference type="PANTHER" id="PTHR33121:SF23">
    <property type="entry name" value="CYCLIC DI-GMP PHOSPHODIESTERASE PDEB"/>
    <property type="match status" value="1"/>
</dbReference>
<dbReference type="InterPro" id="IPR042461">
    <property type="entry name" value="LapD_MoxY_peri_C"/>
</dbReference>
<dbReference type="InterPro" id="IPR000160">
    <property type="entry name" value="GGDEF_dom"/>
</dbReference>
<dbReference type="Gene3D" id="6.20.270.20">
    <property type="entry name" value="LapD/MoxY periplasmic domain"/>
    <property type="match status" value="1"/>
</dbReference>
<dbReference type="GO" id="GO:0016020">
    <property type="term" value="C:membrane"/>
    <property type="evidence" value="ECO:0007669"/>
    <property type="project" value="InterPro"/>
</dbReference>
<dbReference type="InterPro" id="IPR029787">
    <property type="entry name" value="Nucleotide_cyclase"/>
</dbReference>
<evidence type="ECO:0000313" key="6">
    <source>
        <dbReference type="Proteomes" id="UP000050349"/>
    </source>
</evidence>
<dbReference type="SMART" id="SM00304">
    <property type="entry name" value="HAMP"/>
    <property type="match status" value="1"/>
</dbReference>
<feature type="domain" description="GGDEF" evidence="4">
    <location>
        <begin position="265"/>
        <end position="401"/>
    </location>
</feature>
<protein>
    <submittedName>
        <fullName evidence="5">Diguanylate cyclase domain protein</fullName>
    </submittedName>
</protein>
<dbReference type="Gene3D" id="3.30.110.200">
    <property type="match status" value="1"/>
</dbReference>
<dbReference type="NCBIfam" id="TIGR00254">
    <property type="entry name" value="GGDEF"/>
    <property type="match status" value="1"/>
</dbReference>
<dbReference type="InterPro" id="IPR050706">
    <property type="entry name" value="Cyclic-di-GMP_PDE-like"/>
</dbReference>
<sequence>MTLRKQLFLAICLFLLVAFSGSFFASLESSREQTLGQLRAHAQDAATALGLSLTAQVDDPAMMELMVSSIFDSGYFSSIRVIRLKDQQSLVERSIPAKIDGVPDWFVDLVNLRPEGGDALVMRGWEQLARVEVLSNPQFALAKLWDSTLGSLIWLLLCGLLSAVLGGWMLRRQFRPLDDMVRQAEAISRREFLSLSKLPRTPELKRVVLAMNQMVEKLKTLFSEEAARSEKLRAESCLDSLTGLANRRLLDEQLADHLRECEQSRDGHLLMLRINDLNGLNQRLGGQRTEALISAVGELLKRLTQLPERRTWLAARNRGGEFSLLTPGLDAENAARLAADVSVSLENLRLTGASDCMPVAHLGVVGYRPGEPISTVLLRLDQALTESRQHPERPWVHLSHRDTAPNHTQHDWRTWIDDALTQGKMQLYFQPVVQCADPGQVLHHKVLARLLDPQGEAIAAGHFLPWIERLGWSARFDLAMLEATLDDLVANRRPLALSLSGSTLRDPAQWRTILDLLDSLPELAPLLTLEIDEHQLPSPEELQRLSHSLLECGFRMGLQHFGGRFSQIGNLTQLGLAYLKIDGAYIRNIDEQTDKRLFIDAIFRATHSIDLPLIAEMVETSGELVAITELGVFGAMGRLIGPPEPTLPDSQCNLDH</sequence>
<dbReference type="Proteomes" id="UP000050349">
    <property type="component" value="Unassembled WGS sequence"/>
</dbReference>
<dbReference type="SUPFAM" id="SSF55073">
    <property type="entry name" value="Nucleotide cyclase"/>
    <property type="match status" value="1"/>
</dbReference>
<accession>A0A0P8ZNQ1</accession>
<evidence type="ECO:0000259" key="2">
    <source>
        <dbReference type="PROSITE" id="PS50883"/>
    </source>
</evidence>
<keyword evidence="1" id="KW-0472">Membrane</keyword>
<dbReference type="PANTHER" id="PTHR33121">
    <property type="entry name" value="CYCLIC DI-GMP PHOSPHODIESTERASE PDEF"/>
    <property type="match status" value="1"/>
</dbReference>
<dbReference type="PROSITE" id="PS50885">
    <property type="entry name" value="HAMP"/>
    <property type="match status" value="1"/>
</dbReference>
<dbReference type="InterPro" id="IPR001633">
    <property type="entry name" value="EAL_dom"/>
</dbReference>
<dbReference type="PATRIC" id="fig|294.162.peg.3292"/>
<evidence type="ECO:0000259" key="4">
    <source>
        <dbReference type="PROSITE" id="PS50887"/>
    </source>
</evidence>
<feature type="transmembrane region" description="Helical" evidence="1">
    <location>
        <begin position="152"/>
        <end position="170"/>
    </location>
</feature>
<dbReference type="RefSeq" id="WP_057398299.1">
    <property type="nucleotide sequence ID" value="NZ_LJXB01000080.1"/>
</dbReference>
<evidence type="ECO:0000256" key="1">
    <source>
        <dbReference type="SAM" id="Phobius"/>
    </source>
</evidence>
<dbReference type="SMART" id="SM00052">
    <property type="entry name" value="EAL"/>
    <property type="match status" value="1"/>
</dbReference>
<dbReference type="CDD" id="cd01949">
    <property type="entry name" value="GGDEF"/>
    <property type="match status" value="1"/>
</dbReference>
<comment type="caution">
    <text evidence="5">The sequence shown here is derived from an EMBL/GenBank/DDBJ whole genome shotgun (WGS) entry which is preliminary data.</text>
</comment>
<feature type="domain" description="EAL" evidence="2">
    <location>
        <begin position="409"/>
        <end position="656"/>
    </location>
</feature>